<reference evidence="1" key="1">
    <citation type="submission" date="2023-10" db="EMBL/GenBank/DDBJ databases">
        <title>Genome assembly of Pristionchus species.</title>
        <authorList>
            <person name="Yoshida K."/>
            <person name="Sommer R.J."/>
        </authorList>
    </citation>
    <scope>NUCLEOTIDE SEQUENCE</scope>
    <source>
        <strain evidence="1">RS0144</strain>
    </source>
</reference>
<feature type="non-terminal residue" evidence="1">
    <location>
        <position position="1"/>
    </location>
</feature>
<evidence type="ECO:0000313" key="1">
    <source>
        <dbReference type="EMBL" id="GMS84937.1"/>
    </source>
</evidence>
<protein>
    <submittedName>
        <fullName evidence="1">Uncharacterized protein</fullName>
    </submittedName>
</protein>
<sequence length="117" mass="13002">EKPLVDEIASLTNGDDILRVAVIYLLCHPSLPRGEKEEVMRVVREKELDESPLHFIEKIKCVSDLTRSLENSAQNEAGGCSGLLSSNFISHGSNLFMQGVKQLIPKKRNTVITQVVE</sequence>
<gene>
    <name evidence="1" type="ORF">PENTCL1PPCAC_7112</name>
</gene>
<evidence type="ECO:0000313" key="2">
    <source>
        <dbReference type="Proteomes" id="UP001432027"/>
    </source>
</evidence>
<dbReference type="EMBL" id="BTSX01000002">
    <property type="protein sequence ID" value="GMS84937.1"/>
    <property type="molecule type" value="Genomic_DNA"/>
</dbReference>
<organism evidence="1 2">
    <name type="scientific">Pristionchus entomophagus</name>
    <dbReference type="NCBI Taxonomy" id="358040"/>
    <lineage>
        <taxon>Eukaryota</taxon>
        <taxon>Metazoa</taxon>
        <taxon>Ecdysozoa</taxon>
        <taxon>Nematoda</taxon>
        <taxon>Chromadorea</taxon>
        <taxon>Rhabditida</taxon>
        <taxon>Rhabditina</taxon>
        <taxon>Diplogasteromorpha</taxon>
        <taxon>Diplogasteroidea</taxon>
        <taxon>Neodiplogasteridae</taxon>
        <taxon>Pristionchus</taxon>
    </lineage>
</organism>
<dbReference type="AlphaFoldDB" id="A0AAV5SQ68"/>
<name>A0AAV5SQ68_9BILA</name>
<keyword evidence="2" id="KW-1185">Reference proteome</keyword>
<accession>A0AAV5SQ68</accession>
<dbReference type="Proteomes" id="UP001432027">
    <property type="component" value="Unassembled WGS sequence"/>
</dbReference>
<dbReference type="Gene3D" id="1.25.40.60">
    <property type="match status" value="1"/>
</dbReference>
<dbReference type="SUPFAM" id="SSF56815">
    <property type="entry name" value="Sec1/munc18-like (SM) proteins"/>
    <property type="match status" value="1"/>
</dbReference>
<dbReference type="InterPro" id="IPR036045">
    <property type="entry name" value="Sec1-like_sf"/>
</dbReference>
<comment type="caution">
    <text evidence="1">The sequence shown here is derived from an EMBL/GenBank/DDBJ whole genome shotgun (WGS) entry which is preliminary data.</text>
</comment>
<proteinExistence type="predicted"/>